<reference evidence="1" key="1">
    <citation type="submission" date="2012-03" db="EMBL/GenBank/DDBJ databases">
        <title>Functional metagenomics reveals considerable lignocellulase gene clusters in the gut microbiome of a wood-feeding higher termite.</title>
        <authorList>
            <person name="Liu N."/>
        </authorList>
    </citation>
    <scope>NUCLEOTIDE SEQUENCE</scope>
</reference>
<dbReference type="AlphaFoldDB" id="A0A806JZA6"/>
<organism evidence="1">
    <name type="scientific">uncultured bacterium contig00005</name>
    <dbReference type="NCBI Taxonomy" id="1181497"/>
    <lineage>
        <taxon>Bacteria</taxon>
        <taxon>environmental samples</taxon>
    </lineage>
</organism>
<protein>
    <submittedName>
        <fullName evidence="1">Uncharacterized protein</fullName>
    </submittedName>
</protein>
<dbReference type="EMBL" id="JQ844200">
    <property type="protein sequence ID" value="AGS52522.1"/>
    <property type="molecule type" value="Genomic_DNA"/>
</dbReference>
<sequence>MATRRGPDVDCKVVVHFGKSLLTDILSHNASRRKRFQCVAVASRGCGVAARRYSLRRYSAKTAKKSVL</sequence>
<proteinExistence type="predicted"/>
<evidence type="ECO:0000313" key="1">
    <source>
        <dbReference type="EMBL" id="AGS52522.1"/>
    </source>
</evidence>
<name>A0A806JZA6_9BACT</name>
<accession>A0A806JZA6</accession>